<dbReference type="EMBL" id="JACJHT010000013">
    <property type="protein sequence ID" value="MBA9042504.1"/>
    <property type="molecule type" value="Genomic_DNA"/>
</dbReference>
<dbReference type="AlphaFoldDB" id="A0A7W3NGD2"/>
<dbReference type="Proteomes" id="UP000543174">
    <property type="component" value="Unassembled WGS sequence"/>
</dbReference>
<dbReference type="RefSeq" id="WP_255286133.1">
    <property type="nucleotide sequence ID" value="NZ_CP169254.1"/>
</dbReference>
<organism evidence="1 2">
    <name type="scientific">Priestia aryabhattai</name>
    <name type="common">Bacillus aryabhattai</name>
    <dbReference type="NCBI Taxonomy" id="412384"/>
    <lineage>
        <taxon>Bacteria</taxon>
        <taxon>Bacillati</taxon>
        <taxon>Bacillota</taxon>
        <taxon>Bacilli</taxon>
        <taxon>Bacillales</taxon>
        <taxon>Bacillaceae</taxon>
        <taxon>Priestia</taxon>
    </lineage>
</organism>
<evidence type="ECO:0000313" key="2">
    <source>
        <dbReference type="Proteomes" id="UP000543174"/>
    </source>
</evidence>
<proteinExistence type="predicted"/>
<accession>A0A7W3NGD2</accession>
<reference evidence="1" key="1">
    <citation type="submission" date="2020-08" db="EMBL/GenBank/DDBJ databases">
        <title>Functional genomics of gut bacteria from endangered species of beetles.</title>
        <authorList>
            <person name="Carlos-Shanley C."/>
        </authorList>
    </citation>
    <scope>NUCLEOTIDE SEQUENCE [LARGE SCALE GENOMIC DNA]</scope>
    <source>
        <strain evidence="1">S00060</strain>
    </source>
</reference>
<protein>
    <submittedName>
        <fullName evidence="1">Uncharacterized protein</fullName>
    </submittedName>
</protein>
<name>A0A7W3NGD2_PRIAR</name>
<keyword evidence="2" id="KW-1185">Reference proteome</keyword>
<evidence type="ECO:0000313" key="1">
    <source>
        <dbReference type="EMBL" id="MBA9042504.1"/>
    </source>
</evidence>
<sequence>MRYRFYMNGDESGKSNGSKPNFDIIDDVVMGDAFFVGGGMYLK</sequence>
<gene>
    <name evidence="1" type="ORF">HNP21_005639</name>
</gene>
<comment type="caution">
    <text evidence="1">The sequence shown here is derived from an EMBL/GenBank/DDBJ whole genome shotgun (WGS) entry which is preliminary data.</text>
</comment>